<organism evidence="1 2">
    <name type="scientific">Clonostachys chloroleuca</name>
    <dbReference type="NCBI Taxonomy" id="1926264"/>
    <lineage>
        <taxon>Eukaryota</taxon>
        <taxon>Fungi</taxon>
        <taxon>Dikarya</taxon>
        <taxon>Ascomycota</taxon>
        <taxon>Pezizomycotina</taxon>
        <taxon>Sordariomycetes</taxon>
        <taxon>Hypocreomycetidae</taxon>
        <taxon>Hypocreales</taxon>
        <taxon>Bionectriaceae</taxon>
        <taxon>Clonostachys</taxon>
    </lineage>
</organism>
<dbReference type="EMBL" id="CABFNP030001175">
    <property type="protein sequence ID" value="CAI6091518.1"/>
    <property type="molecule type" value="Genomic_DNA"/>
</dbReference>
<accession>A0AA35Q0U5</accession>
<dbReference type="SUPFAM" id="SSF51735">
    <property type="entry name" value="NAD(P)-binding Rossmann-fold domains"/>
    <property type="match status" value="1"/>
</dbReference>
<dbReference type="Gene3D" id="3.40.50.720">
    <property type="entry name" value="NAD(P)-binding Rossmann-like Domain"/>
    <property type="match status" value="1"/>
</dbReference>
<dbReference type="InterPro" id="IPR036291">
    <property type="entry name" value="NAD(P)-bd_dom_sf"/>
</dbReference>
<evidence type="ECO:0000313" key="2">
    <source>
        <dbReference type="Proteomes" id="UP001160390"/>
    </source>
</evidence>
<dbReference type="Proteomes" id="UP001160390">
    <property type="component" value="Unassembled WGS sequence"/>
</dbReference>
<name>A0AA35Q0U5_9HYPO</name>
<reference evidence="1" key="1">
    <citation type="submission" date="2023-01" db="EMBL/GenBank/DDBJ databases">
        <authorList>
            <person name="Piombo E."/>
        </authorList>
    </citation>
    <scope>NUCLEOTIDE SEQUENCE</scope>
</reference>
<gene>
    <name evidence="1" type="ORF">CCHLO57077_00018783</name>
</gene>
<dbReference type="AlphaFoldDB" id="A0AA35Q0U5"/>
<sequence length="158" mass="18320">MVSDKVFPTTTAQKQAQNCRSLHKHCVGDGGSRRQSYPISKFALSRMAEVFAMEYEKEGLVAIAFNHGDVPTGMSRKLPGKASVISQDKPELAGNTLVFLTKERRQWLSGRMITSNWDMEEFLAKRDQIITKNLLNFRFDTSTYYWQFLQYDWYFVEN</sequence>
<protein>
    <submittedName>
        <fullName evidence="1">Uncharacterized protein</fullName>
    </submittedName>
</protein>
<comment type="caution">
    <text evidence="1">The sequence shown here is derived from an EMBL/GenBank/DDBJ whole genome shotgun (WGS) entry which is preliminary data.</text>
</comment>
<proteinExistence type="predicted"/>
<keyword evidence="2" id="KW-1185">Reference proteome</keyword>
<evidence type="ECO:0000313" key="1">
    <source>
        <dbReference type="EMBL" id="CAI6091518.1"/>
    </source>
</evidence>